<dbReference type="Pfam" id="PF01656">
    <property type="entry name" value="CbiA"/>
    <property type="match status" value="1"/>
</dbReference>
<dbReference type="InterPro" id="IPR002586">
    <property type="entry name" value="CobQ/CobB/MinD/ParA_Nub-bd_dom"/>
</dbReference>
<accession>E3I759</accession>
<dbReference type="EMBL" id="CP002292">
    <property type="protein sequence ID" value="ADP70710.1"/>
    <property type="molecule type" value="Genomic_DNA"/>
</dbReference>
<dbReference type="HOGENOM" id="CLU_037612_5_5_5"/>
<dbReference type="SUPFAM" id="SSF52540">
    <property type="entry name" value="P-loop containing nucleoside triphosphate hydrolases"/>
    <property type="match status" value="1"/>
</dbReference>
<organism evidence="2 3">
    <name type="scientific">Rhodomicrobium vannielii (strain ATCC 17100 / DSM 162 / LMG 4299 / NCIMB 10020 / ATH 3.1.1)</name>
    <dbReference type="NCBI Taxonomy" id="648757"/>
    <lineage>
        <taxon>Bacteria</taxon>
        <taxon>Pseudomonadati</taxon>
        <taxon>Pseudomonadota</taxon>
        <taxon>Alphaproteobacteria</taxon>
        <taxon>Hyphomicrobiales</taxon>
        <taxon>Hyphomicrobiaceae</taxon>
        <taxon>Rhodomicrobium</taxon>
    </lineage>
</organism>
<dbReference type="OrthoDB" id="7933505at2"/>
<dbReference type="PANTHER" id="PTHR13696">
    <property type="entry name" value="P-LOOP CONTAINING NUCLEOSIDE TRIPHOSPHATE HYDROLASE"/>
    <property type="match status" value="1"/>
</dbReference>
<dbReference type="AlphaFoldDB" id="E3I759"/>
<dbReference type="PIRSF" id="PIRSF009320">
    <property type="entry name" value="Nuc_binding_HP_1000"/>
    <property type="match status" value="1"/>
</dbReference>
<dbReference type="RefSeq" id="WP_013419111.1">
    <property type="nucleotide sequence ID" value="NC_014664.1"/>
</dbReference>
<name>E3I759_RHOVT</name>
<feature type="domain" description="CobQ/CobB/MinD/ParA nucleotide binding" evidence="1">
    <location>
        <begin position="11"/>
        <end position="194"/>
    </location>
</feature>
<evidence type="ECO:0000313" key="3">
    <source>
        <dbReference type="Proteomes" id="UP000001399"/>
    </source>
</evidence>
<dbReference type="PANTHER" id="PTHR13696:SF96">
    <property type="entry name" value="COBQ_COBB_MIND_PARA NUCLEOTIDE BINDING DOMAIN-CONTAINING PROTEIN"/>
    <property type="match status" value="1"/>
</dbReference>
<protein>
    <submittedName>
        <fullName evidence="2">ParA protein, putative</fullName>
    </submittedName>
</protein>
<evidence type="ECO:0000259" key="1">
    <source>
        <dbReference type="Pfam" id="PF01656"/>
    </source>
</evidence>
<gene>
    <name evidence="2" type="ordered locus">Rvan_1455</name>
</gene>
<reference evidence="3" key="1">
    <citation type="journal article" date="2011" name="J. Bacteriol.">
        <title>Genome sequences of eight morphologically diverse alphaproteobacteria.</title>
        <authorList>
            <consortium name="US DOE Joint Genome Institute"/>
            <person name="Brown P.J."/>
            <person name="Kysela D.T."/>
            <person name="Buechlein A."/>
            <person name="Hemmerich C."/>
            <person name="Brun Y.V."/>
        </authorList>
    </citation>
    <scope>NUCLEOTIDE SEQUENCE [LARGE SCALE GENOMIC DNA]</scope>
    <source>
        <strain evidence="3">ATCC 17100 / ATH 3.1.1 / DSM 162 / LMG 4299</strain>
    </source>
</reference>
<dbReference type="Proteomes" id="UP000001399">
    <property type="component" value="Chromosome"/>
</dbReference>
<keyword evidence="3" id="KW-1185">Reference proteome</keyword>
<evidence type="ECO:0000313" key="2">
    <source>
        <dbReference type="EMBL" id="ADP70710.1"/>
    </source>
</evidence>
<dbReference type="Gene3D" id="3.40.50.300">
    <property type="entry name" value="P-loop containing nucleotide triphosphate hydrolases"/>
    <property type="match status" value="1"/>
</dbReference>
<dbReference type="InterPro" id="IPR050678">
    <property type="entry name" value="DNA_Partitioning_ATPase"/>
</dbReference>
<dbReference type="InterPro" id="IPR027417">
    <property type="entry name" value="P-loop_NTPase"/>
</dbReference>
<dbReference type="CDD" id="cd02042">
    <property type="entry name" value="ParAB_family"/>
    <property type="match status" value="1"/>
</dbReference>
<sequence length="235" mass="25282">MEQLQERASVIVFGSPKGGVGKSTLCLSLAGAIVRGGGKVLILDLDNNKTLADWYEKYPDAVAGLTVKALASDQLTDTLESQVDAGYDSILIDVAGSAERALYIAATAADLIITPARISGPDLVQATRLLRDIRAVTRGQIKKIPHLILLNDVHPLHPAYQTAAVEQIDAAGLPRFRTLLYNRAAYREAFLTGKPPHFADDTRAPVKKTIEEIDALLGEVLDIINPEEAVHELAA</sequence>
<dbReference type="KEGG" id="rva:Rvan_1455"/>
<dbReference type="eggNOG" id="COG1192">
    <property type="taxonomic scope" value="Bacteria"/>
</dbReference>
<dbReference type="STRING" id="648757.Rvan_1455"/>
<proteinExistence type="predicted"/>